<evidence type="ECO:0000256" key="14">
    <source>
        <dbReference type="ARBA" id="ARBA00048336"/>
    </source>
</evidence>
<dbReference type="EMBL" id="JAXUIC010000003">
    <property type="protein sequence ID" value="KAK4597496.1"/>
    <property type="molecule type" value="Genomic_DNA"/>
</dbReference>
<keyword evidence="7" id="KW-0479">Metal-binding</keyword>
<evidence type="ECO:0000313" key="19">
    <source>
        <dbReference type="EMBL" id="KAK4597496.1"/>
    </source>
</evidence>
<feature type="domain" description="BRCT" evidence="17">
    <location>
        <begin position="1343"/>
        <end position="1436"/>
    </location>
</feature>
<feature type="compositionally biased region" description="Low complexity" evidence="16">
    <location>
        <begin position="546"/>
        <end position="555"/>
    </location>
</feature>
<feature type="compositionally biased region" description="Polar residues" evidence="16">
    <location>
        <begin position="921"/>
        <end position="951"/>
    </location>
</feature>
<reference evidence="19 20" key="1">
    <citation type="journal article" date="2023" name="G3 (Bethesda)">
        <title>A haplotype-resolved chromosome-scale genome for Quercus rubra L. provides insights into the genetics of adaptive traits for red oak species.</title>
        <authorList>
            <person name="Kapoor B."/>
            <person name="Jenkins J."/>
            <person name="Schmutz J."/>
            <person name="Zhebentyayeva T."/>
            <person name="Kuelheim C."/>
            <person name="Coggeshall M."/>
            <person name="Heim C."/>
            <person name="Lasky J.R."/>
            <person name="Leites L."/>
            <person name="Islam-Faridi N."/>
            <person name="Romero-Severson J."/>
            <person name="DeLeo V.L."/>
            <person name="Lucas S.M."/>
            <person name="Lazic D."/>
            <person name="Gailing O."/>
            <person name="Carlson J."/>
            <person name="Staton M."/>
        </authorList>
    </citation>
    <scope>NUCLEOTIDE SEQUENCE [LARGE SCALE GENOMIC DNA]</scope>
    <source>
        <strain evidence="19">Pseudo-F2</strain>
    </source>
</reference>
<comment type="cofactor">
    <cofactor evidence="2">
        <name>Co(2+)</name>
        <dbReference type="ChEBI" id="CHEBI:48828"/>
    </cofactor>
</comment>
<keyword evidence="11" id="KW-0804">Transcription</keyword>
<dbReference type="PANTHER" id="PTHR23081:SF2">
    <property type="entry name" value="RNA POLYMERASE II C-TERMINAL DOMAIN PHOSPHATASE-LIKE 3"/>
    <property type="match status" value="1"/>
</dbReference>
<keyword evidence="12" id="KW-0539">Nucleus</keyword>
<feature type="region of interest" description="Disordered" evidence="16">
    <location>
        <begin position="866"/>
        <end position="885"/>
    </location>
</feature>
<dbReference type="EMBL" id="JAXUIC010000003">
    <property type="protein sequence ID" value="KAK4597497.1"/>
    <property type="molecule type" value="Genomic_DNA"/>
</dbReference>
<evidence type="ECO:0000256" key="15">
    <source>
        <dbReference type="ARBA" id="ARBA00063107"/>
    </source>
</evidence>
<comment type="cofactor">
    <cofactor evidence="1">
        <name>Mn(2+)</name>
        <dbReference type="ChEBI" id="CHEBI:29035"/>
    </cofactor>
</comment>
<dbReference type="Pfam" id="PF00533">
    <property type="entry name" value="BRCT"/>
    <property type="match status" value="1"/>
</dbReference>
<feature type="compositionally biased region" description="Basic and acidic residues" evidence="16">
    <location>
        <begin position="378"/>
        <end position="392"/>
    </location>
</feature>
<dbReference type="SMART" id="SM00577">
    <property type="entry name" value="CPDc"/>
    <property type="match status" value="1"/>
</dbReference>
<dbReference type="InterPro" id="IPR036412">
    <property type="entry name" value="HAD-like_sf"/>
</dbReference>
<evidence type="ECO:0000256" key="2">
    <source>
        <dbReference type="ARBA" id="ARBA00001941"/>
    </source>
</evidence>
<evidence type="ECO:0000256" key="4">
    <source>
        <dbReference type="ARBA" id="ARBA00004123"/>
    </source>
</evidence>
<gene>
    <name evidence="19" type="ORF">RGQ29_015142</name>
</gene>
<evidence type="ECO:0000256" key="13">
    <source>
        <dbReference type="ARBA" id="ARBA00047761"/>
    </source>
</evidence>
<dbReference type="Proteomes" id="UP001324115">
    <property type="component" value="Unassembled WGS sequence"/>
</dbReference>
<dbReference type="PROSITE" id="PS50172">
    <property type="entry name" value="BRCT"/>
    <property type="match status" value="1"/>
</dbReference>
<comment type="subcellular location">
    <subcellularLocation>
        <location evidence="4">Nucleus</location>
    </subcellularLocation>
</comment>
<accession>A0AAN7FUD9</accession>
<dbReference type="SUPFAM" id="SSF52113">
    <property type="entry name" value="BRCT domain"/>
    <property type="match status" value="1"/>
</dbReference>
<evidence type="ECO:0000313" key="20">
    <source>
        <dbReference type="Proteomes" id="UP001324115"/>
    </source>
</evidence>
<dbReference type="Pfam" id="PF03031">
    <property type="entry name" value="NIF"/>
    <property type="match status" value="1"/>
</dbReference>
<keyword evidence="10" id="KW-0805">Transcription regulation</keyword>
<dbReference type="PROSITE" id="PS50969">
    <property type="entry name" value="FCP1"/>
    <property type="match status" value="1"/>
</dbReference>
<dbReference type="InterPro" id="IPR036420">
    <property type="entry name" value="BRCT_dom_sf"/>
</dbReference>
<feature type="domain" description="FCP1 homology" evidence="18">
    <location>
        <begin position="1120"/>
        <end position="1300"/>
    </location>
</feature>
<feature type="compositionally biased region" description="Acidic residues" evidence="16">
    <location>
        <begin position="535"/>
        <end position="545"/>
    </location>
</feature>
<dbReference type="Gene3D" id="3.40.50.1000">
    <property type="entry name" value="HAD superfamily/HAD-like"/>
    <property type="match status" value="1"/>
</dbReference>
<feature type="compositionally biased region" description="Polar residues" evidence="16">
    <location>
        <begin position="975"/>
        <end position="1005"/>
    </location>
</feature>
<evidence type="ECO:0000256" key="10">
    <source>
        <dbReference type="ARBA" id="ARBA00023015"/>
    </source>
</evidence>
<dbReference type="InterPro" id="IPR039189">
    <property type="entry name" value="Fcp1"/>
</dbReference>
<comment type="subunit">
    <text evidence="15">Interacts with RAP74.</text>
</comment>
<dbReference type="SMART" id="SM00292">
    <property type="entry name" value="BRCT"/>
    <property type="match status" value="1"/>
</dbReference>
<keyword evidence="8" id="KW-0378">Hydrolase</keyword>
<evidence type="ECO:0000256" key="9">
    <source>
        <dbReference type="ARBA" id="ARBA00022884"/>
    </source>
</evidence>
<protein>
    <recommendedName>
        <fullName evidence="5">protein-serine/threonine phosphatase</fullName>
        <ecNumber evidence="5">3.1.3.16</ecNumber>
    </recommendedName>
</protein>
<feature type="compositionally biased region" description="Basic and acidic residues" evidence="16">
    <location>
        <begin position="25"/>
        <end position="34"/>
    </location>
</feature>
<keyword evidence="20" id="KW-1185">Reference proteome</keyword>
<comment type="caution">
    <text evidence="19">The sequence shown here is derived from an EMBL/GenBank/DDBJ whole genome shotgun (WGS) entry which is preliminary data.</text>
</comment>
<evidence type="ECO:0000256" key="7">
    <source>
        <dbReference type="ARBA" id="ARBA00022723"/>
    </source>
</evidence>
<dbReference type="InterPro" id="IPR057473">
    <property type="entry name" value="ARM_CPL3"/>
</dbReference>
<proteinExistence type="predicted"/>
<feature type="compositionally biased region" description="Polar residues" evidence="16">
    <location>
        <begin position="867"/>
        <end position="883"/>
    </location>
</feature>
<feature type="region of interest" description="Disordered" evidence="16">
    <location>
        <begin position="378"/>
        <end position="405"/>
    </location>
</feature>
<evidence type="ECO:0000256" key="5">
    <source>
        <dbReference type="ARBA" id="ARBA00013081"/>
    </source>
</evidence>
<dbReference type="FunFam" id="3.40.50.1000:FF:000098">
    <property type="entry name" value="RNA polymerase II C-terminal domain phosphatase-like 3"/>
    <property type="match status" value="1"/>
</dbReference>
<keyword evidence="9" id="KW-0694">RNA-binding</keyword>
<dbReference type="FunFam" id="3.40.50.10190:FF:000014">
    <property type="entry name" value="RNA polymerase II C-terminal domain phosphatase-like 3"/>
    <property type="match status" value="1"/>
</dbReference>
<dbReference type="PANTHER" id="PTHR23081">
    <property type="entry name" value="RNA POLYMERASE II CTD PHOSPHATASE"/>
    <property type="match status" value="1"/>
</dbReference>
<dbReference type="GO" id="GO:0003723">
    <property type="term" value="F:RNA binding"/>
    <property type="evidence" value="ECO:0007669"/>
    <property type="project" value="UniProtKB-KW"/>
</dbReference>
<feature type="region of interest" description="Disordered" evidence="16">
    <location>
        <begin position="25"/>
        <end position="71"/>
    </location>
</feature>
<dbReference type="InterPro" id="IPR004274">
    <property type="entry name" value="FCP1_dom"/>
</dbReference>
<dbReference type="InterPro" id="IPR001357">
    <property type="entry name" value="BRCT_dom"/>
</dbReference>
<evidence type="ECO:0000256" key="3">
    <source>
        <dbReference type="ARBA" id="ARBA00001946"/>
    </source>
</evidence>
<evidence type="ECO:0000256" key="6">
    <source>
        <dbReference type="ARBA" id="ARBA00022491"/>
    </source>
</evidence>
<comment type="catalytic activity">
    <reaction evidence="14">
        <text>O-phospho-L-threonyl-[protein] + H2O = L-threonyl-[protein] + phosphate</text>
        <dbReference type="Rhea" id="RHEA:47004"/>
        <dbReference type="Rhea" id="RHEA-COMP:11060"/>
        <dbReference type="Rhea" id="RHEA-COMP:11605"/>
        <dbReference type="ChEBI" id="CHEBI:15377"/>
        <dbReference type="ChEBI" id="CHEBI:30013"/>
        <dbReference type="ChEBI" id="CHEBI:43474"/>
        <dbReference type="ChEBI" id="CHEBI:61977"/>
        <dbReference type="EC" id="3.1.3.16"/>
    </reaction>
</comment>
<name>A0AAN7FUD9_QUERU</name>
<evidence type="ECO:0000256" key="12">
    <source>
        <dbReference type="ARBA" id="ARBA00023242"/>
    </source>
</evidence>
<dbReference type="Pfam" id="PF25505">
    <property type="entry name" value="ARM_CPL3"/>
    <property type="match status" value="1"/>
</dbReference>
<dbReference type="InterPro" id="IPR011947">
    <property type="entry name" value="FCP1_euk"/>
</dbReference>
<evidence type="ECO:0000256" key="8">
    <source>
        <dbReference type="ARBA" id="ARBA00022801"/>
    </source>
</evidence>
<feature type="region of interest" description="Disordered" evidence="16">
    <location>
        <begin position="921"/>
        <end position="954"/>
    </location>
</feature>
<organism evidence="19 20">
    <name type="scientific">Quercus rubra</name>
    <name type="common">Northern red oak</name>
    <name type="synonym">Quercus borealis</name>
    <dbReference type="NCBI Taxonomy" id="3512"/>
    <lineage>
        <taxon>Eukaryota</taxon>
        <taxon>Viridiplantae</taxon>
        <taxon>Streptophyta</taxon>
        <taxon>Embryophyta</taxon>
        <taxon>Tracheophyta</taxon>
        <taxon>Spermatophyta</taxon>
        <taxon>Magnoliopsida</taxon>
        <taxon>eudicotyledons</taxon>
        <taxon>Gunneridae</taxon>
        <taxon>Pentapetalae</taxon>
        <taxon>rosids</taxon>
        <taxon>fabids</taxon>
        <taxon>Fagales</taxon>
        <taxon>Fagaceae</taxon>
        <taxon>Quercus</taxon>
    </lineage>
</organism>
<dbReference type="CDD" id="cd17729">
    <property type="entry name" value="BRCT_CTDP1"/>
    <property type="match status" value="1"/>
</dbReference>
<feature type="region of interest" description="Disordered" evidence="16">
    <location>
        <begin position="1060"/>
        <end position="1082"/>
    </location>
</feature>
<evidence type="ECO:0000256" key="16">
    <source>
        <dbReference type="SAM" id="MobiDB-lite"/>
    </source>
</evidence>
<comment type="cofactor">
    <cofactor evidence="3">
        <name>Mg(2+)</name>
        <dbReference type="ChEBI" id="CHEBI:18420"/>
    </cofactor>
</comment>
<dbReference type="GO" id="GO:0008420">
    <property type="term" value="F:RNA polymerase II CTD heptapeptide repeat phosphatase activity"/>
    <property type="evidence" value="ECO:0007669"/>
    <property type="project" value="InterPro"/>
</dbReference>
<dbReference type="GO" id="GO:0005634">
    <property type="term" value="C:nucleus"/>
    <property type="evidence" value="ECO:0007669"/>
    <property type="project" value="UniProtKB-SubCell"/>
</dbReference>
<feature type="compositionally biased region" description="Polar residues" evidence="16">
    <location>
        <begin position="393"/>
        <end position="405"/>
    </location>
</feature>
<evidence type="ECO:0000259" key="17">
    <source>
        <dbReference type="PROSITE" id="PS50172"/>
    </source>
</evidence>
<sequence length="1438" mass="156873">MVVRGSNSLEWNNCVEIEGEETLGKMGKEENKVEDVEEGEISDTASVEEISEEDFIKQETSSKVSPKPKSEPRVWTMQDLYKYQVSRGYASNLYNLAWAQAVQNKPLNDIFVVEVEKDEKLKRSSSTAATAAATTTPPPPAVASVVVLEEKVKNDKVVDEVVIDDSGDDMDVEKEEGELEEGEIDLDSETVEMEEVEMTVEMAVEKAAEAKPEVEEVKLKVIAKEEEGVSSIESVNVERLEIDSKEKELEKRVDSIREALGSVNVIEAEKSFEEVCSRVHNTLESLREVFSGLIVPTKDALVQLSFTAIQAVHSVFCSMNSSQKEQNKDNFLRLISYANNCDPPLFSSDQIKEIEVMKPSVDSVDALSSGRAGNKEKEILAFDGATSKDSDSSTKNAGHELTSSNKLSSDSAAIGFSVQNNQNMLAESLKQGLSNYKAKGALLPLLDLHKDHDADSLPSPTREAPSSFFVNKGMAVGDGMTKLVLPTTKLAHDTENSKLHLYETDAFKAVSSYQQKFGRSSFFTSDMLPSPTPSADEDNGDDDTSGEVSSSSTVGNVRNANLPILGQSIAPSMDSSSMQGLITSASAAPTTSGLNPPIVKASAKSRDPRLRLANSDVSALDLNQRPLSMVHNAPKVDSVGTINSRKQKNVEEPSLEGPALKRQRNGLENPGIIRDVKIVSGSGGWLEDASLVGPQLMNRNLLMENAETDPRKMVNAVNCPSTSANTNVTISGNEQVPVTSTSTTASLPALLKDIAVNPTMLINILKVGAQQMSVDPSTSANTNVTISGNEQVPVTSTSTTASLPALLKDIAVDPTMLINILKVGAQQMSVDPAKSTTQLPSTNSILGAVPLVNVAASKTLGLLQKPAGTNQVPSQIAPMSQQDDLGKIRMKPRDPRRILHGSALQKSSSLGHEQLKTIVSPISSTQGSKDNMNVQKQEGQADTKSGPSQSVVPPDFARLFTKNLKNIADIMSVSPISSTQGSKDNMNVQKQEGQADTKSGPSQSVAPPDFARPFTKNLKNIADTMSVSQASTTVPIISQNMSSEAVAVKSDKVDVKGIASNSEDQQNGMSSAPELGVAAASRPENSWKDVEHLFEGYDEQQKAAIHRERARRIDEQNKMFASRKLCLVLDLDHTLLNSAKFVEVDPVHDEILRKKEEQDREKPWRHLFRFPHMAMWTKLRPGIWNFLEKASKLYELHLYTMGNKLYATEMAKVLDPKGVLFAGRVISRGDDGDPFDGDERVPKSKDLEGVLGMESAVVIIDDSVRVWPHNKLNLIVVERYTYFPCSRRQFGLQGPSLLEIDHDERPEEGTLASSLSVIERIHQDFFSHQSLDEADVRTILAAAQRKILSGCRIVFSRVFPVGEANPHLHPLWQTAEQFGAVCTNQIDEQVTHVVANSLGTDKVNWALSTGRFVVYPGWVEASALLYRRANEREFAIKS</sequence>
<dbReference type="GO" id="GO:0009651">
    <property type="term" value="P:response to salt stress"/>
    <property type="evidence" value="ECO:0007669"/>
    <property type="project" value="UniProtKB-ARBA"/>
</dbReference>
<dbReference type="GO" id="GO:0046872">
    <property type="term" value="F:metal ion binding"/>
    <property type="evidence" value="ECO:0007669"/>
    <property type="project" value="UniProtKB-KW"/>
</dbReference>
<evidence type="ECO:0000259" key="18">
    <source>
        <dbReference type="PROSITE" id="PS50969"/>
    </source>
</evidence>
<feature type="compositionally biased region" description="Polar residues" evidence="16">
    <location>
        <begin position="1060"/>
        <end position="1070"/>
    </location>
</feature>
<dbReference type="CDD" id="cd07521">
    <property type="entry name" value="HAD_FCP1-like"/>
    <property type="match status" value="1"/>
</dbReference>
<dbReference type="Gene3D" id="3.40.50.10190">
    <property type="entry name" value="BRCT domain"/>
    <property type="match status" value="1"/>
</dbReference>
<keyword evidence="6" id="KW-0678">Repressor</keyword>
<feature type="region of interest" description="Disordered" evidence="16">
    <location>
        <begin position="587"/>
        <end position="607"/>
    </location>
</feature>
<dbReference type="SUPFAM" id="SSF56784">
    <property type="entry name" value="HAD-like"/>
    <property type="match status" value="1"/>
</dbReference>
<evidence type="ECO:0000256" key="11">
    <source>
        <dbReference type="ARBA" id="ARBA00023163"/>
    </source>
</evidence>
<dbReference type="InterPro" id="IPR023214">
    <property type="entry name" value="HAD_sf"/>
</dbReference>
<evidence type="ECO:0000256" key="1">
    <source>
        <dbReference type="ARBA" id="ARBA00001936"/>
    </source>
</evidence>
<feature type="region of interest" description="Disordered" evidence="16">
    <location>
        <begin position="522"/>
        <end position="559"/>
    </location>
</feature>
<dbReference type="NCBIfam" id="TIGR02250">
    <property type="entry name" value="FCP1_euk"/>
    <property type="match status" value="1"/>
</dbReference>
<comment type="catalytic activity">
    <reaction evidence="13">
        <text>O-phospho-L-seryl-[protein] + H2O = L-seryl-[protein] + phosphate</text>
        <dbReference type="Rhea" id="RHEA:20629"/>
        <dbReference type="Rhea" id="RHEA-COMP:9863"/>
        <dbReference type="Rhea" id="RHEA-COMP:11604"/>
        <dbReference type="ChEBI" id="CHEBI:15377"/>
        <dbReference type="ChEBI" id="CHEBI:29999"/>
        <dbReference type="ChEBI" id="CHEBI:43474"/>
        <dbReference type="ChEBI" id="CHEBI:83421"/>
        <dbReference type="EC" id="3.1.3.16"/>
    </reaction>
</comment>
<feature type="region of interest" description="Disordered" evidence="16">
    <location>
        <begin position="975"/>
        <end position="1012"/>
    </location>
</feature>
<dbReference type="EC" id="3.1.3.16" evidence="5"/>